<evidence type="ECO:0000313" key="2">
    <source>
        <dbReference type="EMBL" id="MFD0896697.1"/>
    </source>
</evidence>
<evidence type="ECO:0000313" key="3">
    <source>
        <dbReference type="Proteomes" id="UP001597104"/>
    </source>
</evidence>
<sequence>MIFITACFTNYFFELLWFIIPAALIGGYLGSIFSHILPAKKVTLVFQGMLLLVILINVYNGLMLLV</sequence>
<proteinExistence type="predicted"/>
<reference evidence="3" key="1">
    <citation type="journal article" date="2019" name="Int. J. Syst. Evol. Microbiol.">
        <title>The Global Catalogue of Microorganisms (GCM) 10K type strain sequencing project: providing services to taxonomists for standard genome sequencing and annotation.</title>
        <authorList>
            <consortium name="The Broad Institute Genomics Platform"/>
            <consortium name="The Broad Institute Genome Sequencing Center for Infectious Disease"/>
            <person name="Wu L."/>
            <person name="Ma J."/>
        </authorList>
    </citation>
    <scope>NUCLEOTIDE SEQUENCE [LARGE SCALE GENOMIC DNA]</scope>
    <source>
        <strain evidence="3">CCM 8925</strain>
    </source>
</reference>
<evidence type="ECO:0000256" key="1">
    <source>
        <dbReference type="SAM" id="Phobius"/>
    </source>
</evidence>
<feature type="transmembrane region" description="Helical" evidence="1">
    <location>
        <begin position="44"/>
        <end position="65"/>
    </location>
</feature>
<comment type="caution">
    <text evidence="2">The sequence shown here is derived from an EMBL/GenBank/DDBJ whole genome shotgun (WGS) entry which is preliminary data.</text>
</comment>
<accession>A0ABW3E950</accession>
<keyword evidence="1" id="KW-1133">Transmembrane helix</keyword>
<evidence type="ECO:0008006" key="4">
    <source>
        <dbReference type="Google" id="ProtNLM"/>
    </source>
</evidence>
<name>A0ABW3E950_9LACO</name>
<protein>
    <recommendedName>
        <fullName evidence="4">Membrane transporter protein</fullName>
    </recommendedName>
</protein>
<keyword evidence="3" id="KW-1185">Reference proteome</keyword>
<gene>
    <name evidence="2" type="ORF">ACFQZ7_02975</name>
</gene>
<dbReference type="Proteomes" id="UP001597104">
    <property type="component" value="Unassembled WGS sequence"/>
</dbReference>
<keyword evidence="1" id="KW-0472">Membrane</keyword>
<organism evidence="2 3">
    <name type="scientific">Loigolactobacillus binensis</name>
    <dbReference type="NCBI Taxonomy" id="2559922"/>
    <lineage>
        <taxon>Bacteria</taxon>
        <taxon>Bacillati</taxon>
        <taxon>Bacillota</taxon>
        <taxon>Bacilli</taxon>
        <taxon>Lactobacillales</taxon>
        <taxon>Lactobacillaceae</taxon>
        <taxon>Loigolactobacillus</taxon>
    </lineage>
</organism>
<dbReference type="EMBL" id="JBHTIO010000016">
    <property type="protein sequence ID" value="MFD0896697.1"/>
    <property type="molecule type" value="Genomic_DNA"/>
</dbReference>
<feature type="transmembrane region" description="Helical" evidence="1">
    <location>
        <begin position="15"/>
        <end position="37"/>
    </location>
</feature>
<keyword evidence="1" id="KW-0812">Transmembrane</keyword>
<dbReference type="RefSeq" id="WP_137638515.1">
    <property type="nucleotide sequence ID" value="NZ_BJDN01000027.1"/>
</dbReference>